<evidence type="ECO:0000313" key="4">
    <source>
        <dbReference type="EMBL" id="VUZ46153.1"/>
    </source>
</evidence>
<evidence type="ECO:0000313" key="6">
    <source>
        <dbReference type="Proteomes" id="UP000321570"/>
    </source>
</evidence>
<dbReference type="Gene3D" id="3.10.450.10">
    <property type="match status" value="1"/>
</dbReference>
<evidence type="ECO:0000313" key="3">
    <source>
        <dbReference type="EMBL" id="VDL11738.1"/>
    </source>
</evidence>
<organism evidence="7">
    <name type="scientific">Hymenolepis diminuta</name>
    <name type="common">Rat tapeworm</name>
    <dbReference type="NCBI Taxonomy" id="6216"/>
    <lineage>
        <taxon>Eukaryota</taxon>
        <taxon>Metazoa</taxon>
        <taxon>Spiralia</taxon>
        <taxon>Lophotrochozoa</taxon>
        <taxon>Platyhelminthes</taxon>
        <taxon>Cestoda</taxon>
        <taxon>Eucestoda</taxon>
        <taxon>Cyclophyllidea</taxon>
        <taxon>Hymenolepididae</taxon>
        <taxon>Hymenolepis</taxon>
    </lineage>
</organism>
<accession>A0A0R3S7S0</accession>
<evidence type="ECO:0000256" key="1">
    <source>
        <dbReference type="SAM" id="SignalP"/>
    </source>
</evidence>
<dbReference type="GO" id="GO:0004869">
    <property type="term" value="F:cysteine-type endopeptidase inhibitor activity"/>
    <property type="evidence" value="ECO:0007669"/>
    <property type="project" value="InterPro"/>
</dbReference>
<dbReference type="Pfam" id="PF00031">
    <property type="entry name" value="Cystatin"/>
    <property type="match status" value="1"/>
</dbReference>
<dbReference type="InterPro" id="IPR000010">
    <property type="entry name" value="Cystatin_dom"/>
</dbReference>
<dbReference type="AlphaFoldDB" id="A0A0R3S7S0"/>
<protein>
    <submittedName>
        <fullName evidence="7">Cystatin domain-containing protein</fullName>
    </submittedName>
</protein>
<dbReference type="OrthoDB" id="1908104at2759"/>
<dbReference type="WBParaSite" id="HDID_0000011901-mRNA-1">
    <property type="protein sequence ID" value="HDID_0000011901-mRNA-1"/>
    <property type="gene ID" value="HDID_0000011901"/>
</dbReference>
<dbReference type="PROSITE" id="PS00287">
    <property type="entry name" value="CYSTATIN"/>
    <property type="match status" value="1"/>
</dbReference>
<sequence length="166" mass="18411">MRFSIFFAISCIFTLAFACPPTFNDEDNSLESGAITTKPSNQQTMPGGIIKVTEEDMNDPLFQTALAAAVKKLDDANDCHNFKFEKVLGATKQVVSGVKYIIRLEVKPIFNGIGKEECYCSCYRNFDDAQKVEVSLWLQPWISEQPKSITFTSEGNLGADGKFSIS</sequence>
<dbReference type="EMBL" id="UYSG01000012">
    <property type="protein sequence ID" value="VDL11738.1"/>
    <property type="molecule type" value="Genomic_DNA"/>
</dbReference>
<keyword evidence="1" id="KW-0732">Signal</keyword>
<reference evidence="4 6" key="3">
    <citation type="submission" date="2019-07" db="EMBL/GenBank/DDBJ databases">
        <authorList>
            <person name="Jastrzebski P J."/>
            <person name="Paukszto L."/>
            <person name="Jastrzebski P J."/>
        </authorList>
    </citation>
    <scope>NUCLEOTIDE SEQUENCE [LARGE SCALE GENOMIC DNA]</scope>
    <source>
        <strain evidence="4 6">WMS-il1</strain>
    </source>
</reference>
<dbReference type="InterPro" id="IPR046350">
    <property type="entry name" value="Cystatin_sf"/>
</dbReference>
<proteinExistence type="predicted"/>
<reference evidence="7" key="1">
    <citation type="submission" date="2017-02" db="UniProtKB">
        <authorList>
            <consortium name="WormBaseParasite"/>
        </authorList>
    </citation>
    <scope>IDENTIFICATION</scope>
</reference>
<feature type="domain" description="Cystatin" evidence="2">
    <location>
        <begin position="44"/>
        <end position="154"/>
    </location>
</feature>
<evidence type="ECO:0000313" key="5">
    <source>
        <dbReference type="Proteomes" id="UP000274504"/>
    </source>
</evidence>
<gene>
    <name evidence="3" type="ORF">HDID_LOCUS120</name>
    <name evidence="4" type="ORF">WMSIL1_LOCUS6053</name>
</gene>
<dbReference type="Proteomes" id="UP000274504">
    <property type="component" value="Unassembled WGS sequence"/>
</dbReference>
<dbReference type="InterPro" id="IPR018073">
    <property type="entry name" value="Prot_inh_cystat_CS"/>
</dbReference>
<name>A0A0R3S7S0_HYMDI</name>
<dbReference type="Proteomes" id="UP000321570">
    <property type="component" value="Unassembled WGS sequence"/>
</dbReference>
<dbReference type="SMART" id="SM00043">
    <property type="entry name" value="CY"/>
    <property type="match status" value="1"/>
</dbReference>
<evidence type="ECO:0000259" key="2">
    <source>
        <dbReference type="SMART" id="SM00043"/>
    </source>
</evidence>
<feature type="chain" id="PRO_5044546485" evidence="1">
    <location>
        <begin position="19"/>
        <end position="166"/>
    </location>
</feature>
<dbReference type="EMBL" id="CABIJS010000210">
    <property type="protein sequence ID" value="VUZ46153.1"/>
    <property type="molecule type" value="Genomic_DNA"/>
</dbReference>
<dbReference type="PROSITE" id="PS51257">
    <property type="entry name" value="PROKAR_LIPOPROTEIN"/>
    <property type="match status" value="1"/>
</dbReference>
<dbReference type="CDD" id="cd00042">
    <property type="entry name" value="CY"/>
    <property type="match status" value="1"/>
</dbReference>
<evidence type="ECO:0000313" key="7">
    <source>
        <dbReference type="WBParaSite" id="HDID_0000011901-mRNA-1"/>
    </source>
</evidence>
<feature type="signal peptide" evidence="1">
    <location>
        <begin position="1"/>
        <end position="18"/>
    </location>
</feature>
<dbReference type="SUPFAM" id="SSF54403">
    <property type="entry name" value="Cystatin/monellin"/>
    <property type="match status" value="1"/>
</dbReference>
<keyword evidence="6" id="KW-1185">Reference proteome</keyword>
<reference evidence="3 5" key="2">
    <citation type="submission" date="2018-11" db="EMBL/GenBank/DDBJ databases">
        <authorList>
            <consortium name="Pathogen Informatics"/>
        </authorList>
    </citation>
    <scope>NUCLEOTIDE SEQUENCE [LARGE SCALE GENOMIC DNA]</scope>
</reference>